<reference evidence="5" key="1">
    <citation type="submission" date="2016-11" db="EMBL/GenBank/DDBJ databases">
        <authorList>
            <person name="Varghese N."/>
            <person name="Submissions S."/>
        </authorList>
    </citation>
    <scope>NUCLEOTIDE SEQUENCE [LARGE SCALE GENOMIC DNA]</scope>
    <source>
        <strain evidence="5">DSM 26899</strain>
    </source>
</reference>
<name>A0A1M7FUC6_9FLAO</name>
<dbReference type="EMBL" id="FRAV01000033">
    <property type="protein sequence ID" value="SHM07732.1"/>
    <property type="molecule type" value="Genomic_DNA"/>
</dbReference>
<keyword evidence="1 2" id="KW-0732">Signal</keyword>
<accession>A0A1M7FUC6</accession>
<organism evidence="4 5">
    <name type="scientific">Chryseobacterium polytrichastri</name>
    <dbReference type="NCBI Taxonomy" id="1302687"/>
    <lineage>
        <taxon>Bacteria</taxon>
        <taxon>Pseudomonadati</taxon>
        <taxon>Bacteroidota</taxon>
        <taxon>Flavobacteriia</taxon>
        <taxon>Flavobacteriales</taxon>
        <taxon>Weeksellaceae</taxon>
        <taxon>Chryseobacterium group</taxon>
        <taxon>Chryseobacterium</taxon>
    </lineage>
</organism>
<feature type="domain" description="Secretion system C-terminal sorting" evidence="3">
    <location>
        <begin position="352"/>
        <end position="432"/>
    </location>
</feature>
<sequence>MKTKLLLASILAFSVQQTVLAQTDANGYTTVNMSMGSGYQNRVFFDLSANNMVSQPANTWDIGFYRNSSMNFGTRINDAQNVEVYQASANPTDWNTITTNNVSTYGAPLYNHDNTANIQEGAFEQGTAMYGWGDYNGANHHVEGKVIFILKYASGVYYKFMIDDYFGGYTFKYAKWNAGTSSWDATLTKTIANGTDDSFFNYFSFTTGDKVPNLEPSKTNWDFMFTRYWADYPYVDQQGNPQTMKYRMSGVIQNTNITVAKVQPETQSTTSSTIPAANTFSNNITKIGHSWKPTSGVYADVVYYIKQGSDYYRLYFTSNDGTSTGNMYFKYKNISATLGVTDLANKKASFGIYPNPTTADKNVTVLFDVKEKANNKGNVEVYDLTGKKVYSAELANQTGFYKQDLNLSHLTSGNYLVKITFGGSSETKKLIIK</sequence>
<dbReference type="RefSeq" id="WP_073295734.1">
    <property type="nucleotide sequence ID" value="NZ_FRAV01000033.1"/>
</dbReference>
<dbReference type="STRING" id="1302687.SAMN05444267_103348"/>
<proteinExistence type="predicted"/>
<evidence type="ECO:0000259" key="3">
    <source>
        <dbReference type="Pfam" id="PF18962"/>
    </source>
</evidence>
<evidence type="ECO:0000313" key="5">
    <source>
        <dbReference type="Proteomes" id="UP000184364"/>
    </source>
</evidence>
<dbReference type="NCBIfam" id="TIGR04183">
    <property type="entry name" value="Por_Secre_tail"/>
    <property type="match status" value="1"/>
</dbReference>
<feature type="chain" id="PRO_5012500542" evidence="2">
    <location>
        <begin position="22"/>
        <end position="433"/>
    </location>
</feature>
<keyword evidence="5" id="KW-1185">Reference proteome</keyword>
<protein>
    <submittedName>
        <fullName evidence="4">Por secretion system C-terminal sorting domain-containing protein</fullName>
    </submittedName>
</protein>
<dbReference type="OrthoDB" id="629570at2"/>
<gene>
    <name evidence="4" type="ORF">SAMN05444267_103348</name>
</gene>
<dbReference type="Proteomes" id="UP000184364">
    <property type="component" value="Unassembled WGS sequence"/>
</dbReference>
<evidence type="ECO:0000256" key="1">
    <source>
        <dbReference type="ARBA" id="ARBA00022729"/>
    </source>
</evidence>
<dbReference type="AlphaFoldDB" id="A0A1M7FUC6"/>
<dbReference type="Pfam" id="PF18962">
    <property type="entry name" value="Por_Secre_tail"/>
    <property type="match status" value="1"/>
</dbReference>
<dbReference type="InterPro" id="IPR026444">
    <property type="entry name" value="Secre_tail"/>
</dbReference>
<evidence type="ECO:0000256" key="2">
    <source>
        <dbReference type="SAM" id="SignalP"/>
    </source>
</evidence>
<feature type="signal peptide" evidence="2">
    <location>
        <begin position="1"/>
        <end position="21"/>
    </location>
</feature>
<evidence type="ECO:0000313" key="4">
    <source>
        <dbReference type="EMBL" id="SHM07732.1"/>
    </source>
</evidence>